<dbReference type="AlphaFoldDB" id="A0A3Q3XH68"/>
<evidence type="ECO:0000256" key="1">
    <source>
        <dbReference type="ARBA" id="ARBA00004479"/>
    </source>
</evidence>
<keyword evidence="13" id="KW-1185">Reference proteome</keyword>
<evidence type="ECO:0000313" key="13">
    <source>
        <dbReference type="Proteomes" id="UP000261620"/>
    </source>
</evidence>
<name>A0A3Q3XH68_MOLML</name>
<feature type="transmembrane region" description="Helical" evidence="9">
    <location>
        <begin position="409"/>
        <end position="430"/>
    </location>
</feature>
<keyword evidence="2 9" id="KW-0812">Transmembrane</keyword>
<organism evidence="12 13">
    <name type="scientific">Mola mola</name>
    <name type="common">Ocean sunfish</name>
    <name type="synonym">Tetraodon mola</name>
    <dbReference type="NCBI Taxonomy" id="94237"/>
    <lineage>
        <taxon>Eukaryota</taxon>
        <taxon>Metazoa</taxon>
        <taxon>Chordata</taxon>
        <taxon>Craniata</taxon>
        <taxon>Vertebrata</taxon>
        <taxon>Euteleostomi</taxon>
        <taxon>Actinopterygii</taxon>
        <taxon>Neopterygii</taxon>
        <taxon>Teleostei</taxon>
        <taxon>Neoteleostei</taxon>
        <taxon>Acanthomorphata</taxon>
        <taxon>Eupercaria</taxon>
        <taxon>Tetraodontiformes</taxon>
        <taxon>Molidae</taxon>
        <taxon>Mola</taxon>
    </lineage>
</organism>
<accession>A0A3Q3XH68</accession>
<evidence type="ECO:0000313" key="12">
    <source>
        <dbReference type="Ensembl" id="ENSMMOP00000022511.1"/>
    </source>
</evidence>
<dbReference type="GO" id="GO:0030368">
    <property type="term" value="F:interleukin-17 receptor activity"/>
    <property type="evidence" value="ECO:0007669"/>
    <property type="project" value="InterPro"/>
</dbReference>
<evidence type="ECO:0000256" key="5">
    <source>
        <dbReference type="ARBA" id="ARBA00023136"/>
    </source>
</evidence>
<dbReference type="OMA" id="CVEVYYT"/>
<evidence type="ECO:0000256" key="2">
    <source>
        <dbReference type="ARBA" id="ARBA00022692"/>
    </source>
</evidence>
<keyword evidence="6" id="KW-0675">Receptor</keyword>
<dbReference type="Pfam" id="PF08357">
    <property type="entry name" value="SEFIR"/>
    <property type="match status" value="1"/>
</dbReference>
<dbReference type="Ensembl" id="ENSMMOT00000022882.1">
    <property type="protein sequence ID" value="ENSMMOP00000022511.1"/>
    <property type="gene ID" value="ENSMMOG00000017109.1"/>
</dbReference>
<protein>
    <recommendedName>
        <fullName evidence="11">SEFIR domain-containing protein</fullName>
    </recommendedName>
</protein>
<dbReference type="GO" id="GO:0016020">
    <property type="term" value="C:membrane"/>
    <property type="evidence" value="ECO:0007669"/>
    <property type="project" value="UniProtKB-SubCell"/>
</dbReference>
<evidence type="ECO:0000256" key="6">
    <source>
        <dbReference type="ARBA" id="ARBA00023170"/>
    </source>
</evidence>
<evidence type="ECO:0000256" key="8">
    <source>
        <dbReference type="SAM" id="MobiDB-lite"/>
    </source>
</evidence>
<dbReference type="PANTHER" id="PTHR15583">
    <property type="entry name" value="INTERLEUKIN-17 RECEPTOR"/>
    <property type="match status" value="1"/>
</dbReference>
<feature type="region of interest" description="Disordered" evidence="8">
    <location>
        <begin position="700"/>
        <end position="726"/>
    </location>
</feature>
<sequence length="726" mass="81099">MYERALGIAVALIAVAVSPLLVEGGQTSRCEVNYVEHHCPVNLTSEQCLDSWGSYSECVTVHVWIKADGIGTHSCILTISAIYFSCTKIRICGSLFKGYFVFNLIFFFSLWELVHGGIEAEAGSVVSVLYSTTSTSCIVNYTVQDPMPQFNLSVSQSSKSVTVMVEPGDKVRARLCYENNPVCLSRELPPPITIDPSQSPSALLNMTYPLPCVCMEVRSAASFLGYRHDVWLHATDTLYPASLTWQFKCPARDFNISAALCWRQHQHLCTSAPNSTLEDEGGGQLLEYNTSAVDKHPQMYSHACPSYLLSIPGMSSWEVYIGPGRQSVYLYLTTRVPATFSAQLCILNASSCTPQGEIHYATMDATTTNTKINVPICSVAEKPCVQVWQSDPPLRGRRILCPDYTHNRYALYAVAASIFVVIAALVGTFIHRLTKSEAAGWLCVCKQVLLVGSSEQSPHITAVCTLASILQVELNATVHMSLWAQSSQTQAGARTGVADLGPLPWLYGQWEAVSKAQGRVLIVWSPEAKEVYKKWKEERTNMDKNERKGEEYCKGEVRDERKRDKMQQCCKLNGKRLCEKEKQRDLNPQMEPSALIAPVFIAALACLEKTLQGFRGQRVALVYFQGLCHSRDIPKAFRGFPRYCLPQDFSGLIQELGGVRRKTETAQIRWNCWPRLLSKVLSIWMARQLAQRLQTLLPQTQGKRTPRATSSLKPTSDKTQNRLRYH</sequence>
<dbReference type="InterPro" id="IPR039465">
    <property type="entry name" value="IL-17_rcpt-like"/>
</dbReference>
<evidence type="ECO:0000256" key="4">
    <source>
        <dbReference type="ARBA" id="ARBA00022989"/>
    </source>
</evidence>
<dbReference type="InterPro" id="IPR013568">
    <property type="entry name" value="SEFIR_dom"/>
</dbReference>
<dbReference type="PANTHER" id="PTHR15583:SF21">
    <property type="entry name" value="INTERLEUKIN-17 RECEPTOR E-LIKE"/>
    <property type="match status" value="1"/>
</dbReference>
<feature type="domain" description="SEFIR" evidence="11">
    <location>
        <begin position="447"/>
        <end position="656"/>
    </location>
</feature>
<evidence type="ECO:0000256" key="10">
    <source>
        <dbReference type="SAM" id="SignalP"/>
    </source>
</evidence>
<keyword evidence="3 10" id="KW-0732">Signal</keyword>
<dbReference type="Gene3D" id="3.40.50.11530">
    <property type="match status" value="1"/>
</dbReference>
<feature type="chain" id="PRO_5018629142" description="SEFIR domain-containing protein" evidence="10">
    <location>
        <begin position="25"/>
        <end position="726"/>
    </location>
</feature>
<evidence type="ECO:0000259" key="11">
    <source>
        <dbReference type="Pfam" id="PF08357"/>
    </source>
</evidence>
<keyword evidence="5 9" id="KW-0472">Membrane</keyword>
<evidence type="ECO:0000256" key="3">
    <source>
        <dbReference type="ARBA" id="ARBA00022729"/>
    </source>
</evidence>
<feature type="signal peptide" evidence="10">
    <location>
        <begin position="1"/>
        <end position="24"/>
    </location>
</feature>
<proteinExistence type="predicted"/>
<comment type="subcellular location">
    <subcellularLocation>
        <location evidence="1">Membrane</location>
        <topology evidence="1">Single-pass type I membrane protein</topology>
    </subcellularLocation>
</comment>
<evidence type="ECO:0000256" key="9">
    <source>
        <dbReference type="SAM" id="Phobius"/>
    </source>
</evidence>
<reference evidence="12" key="2">
    <citation type="submission" date="2025-09" db="UniProtKB">
        <authorList>
            <consortium name="Ensembl"/>
        </authorList>
    </citation>
    <scope>IDENTIFICATION</scope>
</reference>
<keyword evidence="7" id="KW-0325">Glycoprotein</keyword>
<keyword evidence="4 9" id="KW-1133">Transmembrane helix</keyword>
<dbReference type="STRING" id="94237.ENSMMOP00000022511"/>
<dbReference type="Proteomes" id="UP000261620">
    <property type="component" value="Unplaced"/>
</dbReference>
<evidence type="ECO:0000256" key="7">
    <source>
        <dbReference type="ARBA" id="ARBA00023180"/>
    </source>
</evidence>
<reference evidence="12" key="1">
    <citation type="submission" date="2025-08" db="UniProtKB">
        <authorList>
            <consortium name="Ensembl"/>
        </authorList>
    </citation>
    <scope>IDENTIFICATION</scope>
</reference>